<keyword evidence="2" id="KW-1185">Reference proteome</keyword>
<organism evidence="1 2">
    <name type="scientific">Crenobacter luteus</name>
    <dbReference type="NCBI Taxonomy" id="1452487"/>
    <lineage>
        <taxon>Bacteria</taxon>
        <taxon>Pseudomonadati</taxon>
        <taxon>Pseudomonadota</taxon>
        <taxon>Betaproteobacteria</taxon>
        <taxon>Neisseriales</taxon>
        <taxon>Neisseriaceae</taxon>
        <taxon>Crenobacter</taxon>
    </lineage>
</organism>
<accession>A0A161R8Z7</accession>
<reference evidence="2" key="1">
    <citation type="submission" date="2016-01" db="EMBL/GenBank/DDBJ databases">
        <title>Draft genome of Chromobacterium sp. F49.</title>
        <authorList>
            <person name="Hong K.W."/>
        </authorList>
    </citation>
    <scope>NUCLEOTIDE SEQUENCE [LARGE SCALE GENOMIC DNA]</scope>
    <source>
        <strain evidence="2">CN10</strain>
    </source>
</reference>
<dbReference type="Pfam" id="PF20159">
    <property type="entry name" value="YidB"/>
    <property type="match status" value="1"/>
</dbReference>
<dbReference type="InterPro" id="IPR027405">
    <property type="entry name" value="YidB-like"/>
</dbReference>
<comment type="caution">
    <text evidence="1">The sequence shown here is derived from an EMBL/GenBank/DDBJ whole genome shotgun (WGS) entry which is preliminary data.</text>
</comment>
<proteinExistence type="predicted"/>
<name>A0A161R8Z7_9NEIS</name>
<dbReference type="Proteomes" id="UP000076625">
    <property type="component" value="Unassembled WGS sequence"/>
</dbReference>
<dbReference type="SUPFAM" id="SSF140804">
    <property type="entry name" value="YidB-like"/>
    <property type="match status" value="1"/>
</dbReference>
<evidence type="ECO:0000313" key="1">
    <source>
        <dbReference type="EMBL" id="KZE33248.1"/>
    </source>
</evidence>
<protein>
    <recommendedName>
        <fullName evidence="3">Ribosomal protein P2</fullName>
    </recommendedName>
</protein>
<dbReference type="EMBL" id="LQQU01000015">
    <property type="protein sequence ID" value="KZE33248.1"/>
    <property type="molecule type" value="Genomic_DNA"/>
</dbReference>
<dbReference type="STRING" id="1452487.AVW16_08735"/>
<dbReference type="InterPro" id="IPR045372">
    <property type="entry name" value="YidB"/>
</dbReference>
<sequence>MTWLDSLRGALGGDQGALAGAVAQLLQDSGGLEGLLDKLRQGGLSEAVASWLGSGDKLPVTAEQIESVLGNETIAALAGKAGLDPQQLAAGIADYLPQLVDKLSPDGTLPAGGDDLLGQGLDALKGLFRR</sequence>
<evidence type="ECO:0000313" key="2">
    <source>
        <dbReference type="Proteomes" id="UP000076625"/>
    </source>
</evidence>
<dbReference type="AlphaFoldDB" id="A0A161R8Z7"/>
<gene>
    <name evidence="1" type="ORF">AVW16_08735</name>
</gene>
<evidence type="ECO:0008006" key="3">
    <source>
        <dbReference type="Google" id="ProtNLM"/>
    </source>
</evidence>
<dbReference type="Gene3D" id="1.10.10.690">
    <property type="entry name" value="YidB-like"/>
    <property type="match status" value="1"/>
</dbReference>